<name>A0A7D9L994_PARCT</name>
<dbReference type="PANTHER" id="PTHR12011:SF347">
    <property type="entry name" value="FI21270P1-RELATED"/>
    <property type="match status" value="1"/>
</dbReference>
<keyword evidence="7" id="KW-0675">Receptor</keyword>
<evidence type="ECO:0000313" key="8">
    <source>
        <dbReference type="Proteomes" id="UP001152795"/>
    </source>
</evidence>
<dbReference type="PANTHER" id="PTHR12011">
    <property type="entry name" value="ADHESION G-PROTEIN COUPLED RECEPTOR"/>
    <property type="match status" value="1"/>
</dbReference>
<keyword evidence="8" id="KW-1185">Reference proteome</keyword>
<dbReference type="Gene3D" id="2.60.220.50">
    <property type="match status" value="1"/>
</dbReference>
<dbReference type="AlphaFoldDB" id="A0A7D9L994"/>
<organism evidence="7 8">
    <name type="scientific">Paramuricea clavata</name>
    <name type="common">Red gorgonian</name>
    <name type="synonym">Violescent sea-whip</name>
    <dbReference type="NCBI Taxonomy" id="317549"/>
    <lineage>
        <taxon>Eukaryota</taxon>
        <taxon>Metazoa</taxon>
        <taxon>Cnidaria</taxon>
        <taxon>Anthozoa</taxon>
        <taxon>Octocorallia</taxon>
        <taxon>Malacalcyonacea</taxon>
        <taxon>Plexauridae</taxon>
        <taxon>Paramuricea</taxon>
    </lineage>
</organism>
<dbReference type="InterPro" id="IPR036508">
    <property type="entry name" value="Chitin-bd_dom_sf"/>
</dbReference>
<dbReference type="SUPFAM" id="SSF57625">
    <property type="entry name" value="Invertebrate chitin-binding proteins"/>
    <property type="match status" value="1"/>
</dbReference>
<reference evidence="7" key="1">
    <citation type="submission" date="2020-04" db="EMBL/GenBank/DDBJ databases">
        <authorList>
            <person name="Alioto T."/>
            <person name="Alioto T."/>
            <person name="Gomez Garrido J."/>
        </authorList>
    </citation>
    <scope>NUCLEOTIDE SEQUENCE</scope>
    <source>
        <strain evidence="7">A484AB</strain>
    </source>
</reference>
<accession>A0A7D9L994</accession>
<keyword evidence="4" id="KW-0472">Membrane</keyword>
<evidence type="ECO:0000256" key="4">
    <source>
        <dbReference type="ARBA" id="ARBA00023136"/>
    </source>
</evidence>
<protein>
    <submittedName>
        <fullName evidence="7">Adhesion G- coupled receptor D1-like</fullName>
    </submittedName>
</protein>
<dbReference type="OrthoDB" id="347083at2759"/>
<evidence type="ECO:0000256" key="5">
    <source>
        <dbReference type="ARBA" id="ARBA00023157"/>
    </source>
</evidence>
<keyword evidence="3" id="KW-1133">Transmembrane helix</keyword>
<dbReference type="GO" id="GO:0005886">
    <property type="term" value="C:plasma membrane"/>
    <property type="evidence" value="ECO:0007669"/>
    <property type="project" value="TreeGrafter"/>
</dbReference>
<dbReference type="InterPro" id="IPR002557">
    <property type="entry name" value="Chitin-bd_dom"/>
</dbReference>
<comment type="subcellular location">
    <subcellularLocation>
        <location evidence="1">Membrane</location>
    </subcellularLocation>
</comment>
<evidence type="ECO:0000256" key="1">
    <source>
        <dbReference type="ARBA" id="ARBA00004370"/>
    </source>
</evidence>
<feature type="non-terminal residue" evidence="7">
    <location>
        <position position="661"/>
    </location>
</feature>
<dbReference type="SMART" id="SM00303">
    <property type="entry name" value="GPS"/>
    <property type="match status" value="1"/>
</dbReference>
<dbReference type="Pfam" id="PF01825">
    <property type="entry name" value="GPS"/>
    <property type="match status" value="1"/>
</dbReference>
<keyword evidence="5" id="KW-1015">Disulfide bond</keyword>
<dbReference type="EMBL" id="CACRXK020013820">
    <property type="protein sequence ID" value="CAB4025776.1"/>
    <property type="molecule type" value="Genomic_DNA"/>
</dbReference>
<dbReference type="GO" id="GO:0005576">
    <property type="term" value="C:extracellular region"/>
    <property type="evidence" value="ECO:0007669"/>
    <property type="project" value="InterPro"/>
</dbReference>
<dbReference type="InterPro" id="IPR057244">
    <property type="entry name" value="GAIN_B"/>
</dbReference>
<dbReference type="PROSITE" id="PS50221">
    <property type="entry name" value="GAIN_B"/>
    <property type="match status" value="1"/>
</dbReference>
<sequence>KCGDPPNRRGKRYPTTECSKYLQCDSEGRAEIEDCKSPKTVFNITSKECETNSTPPCNDGDKVRVREWLHLNAKEIETLSNGKEPMPPTKIYLKKDFDNLNKSFNDDFNVLLKTSFLAVEYGVHTFSSDCIPWCKIWIRRDICGTPELVLHQKEMGHSHKEVEYHVQRNYTMKFGTFYYLTIVHIGKASGVFKFQIEVKWPGEKKKKIPAVLLRLPPEKKCPKQPSIHVTPTATASHFVRQSPNRTVPLTTGTLPLTGVLSNTGGSTPTGSSILTGTLPITGILPRIRSSTSTGSSILTGTLPITGILSLIRSSTSTGNSILTETSTVTGTSKLAGTSSPTGTLTTTRLLAPTSVTQISAMIKSTPTRQYTTPSSSTTSPVAELSSKCKKSFQDCANGLSKILSPNEQTNQSSQRAKDTTGLSIARILDLNGQKFAENWNQSGKSKTLYYKKFVMEVSFPLTNYSFPRGNITDRFGKEFQSDQIFIPIQALATENGEFKRKVYSVLYLDLDKKMPRSINVVETETNQIPGSYQLNSHVIASTAVPRISGLKSHDIVIRLAHLNTNFNPEIKPMCVFLKWNNDVNSDGVWSTEGCKLDSDLSNQNVSVCRCNHLTHFGVLMQVHTHKLSSNDVKALKLISYIGCALSLIGAGLTMLAIMCLP</sequence>
<comment type="caution">
    <text evidence="7">The sequence shown here is derived from an EMBL/GenBank/DDBJ whole genome shotgun (WGS) entry which is preliminary data.</text>
</comment>
<dbReference type="Pfam" id="PF01607">
    <property type="entry name" value="CBM_14"/>
    <property type="match status" value="1"/>
</dbReference>
<dbReference type="InterPro" id="IPR000203">
    <property type="entry name" value="GPS"/>
</dbReference>
<dbReference type="InterPro" id="IPR046338">
    <property type="entry name" value="GAIN_dom_sf"/>
</dbReference>
<evidence type="ECO:0000256" key="3">
    <source>
        <dbReference type="ARBA" id="ARBA00022989"/>
    </source>
</evidence>
<gene>
    <name evidence="7" type="ORF">PACLA_8A038609</name>
</gene>
<keyword evidence="2" id="KW-0812">Transmembrane</keyword>
<evidence type="ECO:0000259" key="6">
    <source>
        <dbReference type="PROSITE" id="PS50221"/>
    </source>
</evidence>
<evidence type="ECO:0000313" key="7">
    <source>
        <dbReference type="EMBL" id="CAB4025776.1"/>
    </source>
</evidence>
<dbReference type="Proteomes" id="UP001152795">
    <property type="component" value="Unassembled WGS sequence"/>
</dbReference>
<proteinExistence type="predicted"/>
<feature type="domain" description="GAIN-B" evidence="6">
    <location>
        <begin position="449"/>
        <end position="626"/>
    </location>
</feature>
<evidence type="ECO:0000256" key="2">
    <source>
        <dbReference type="ARBA" id="ARBA00022692"/>
    </source>
</evidence>
<dbReference type="GO" id="GO:0008061">
    <property type="term" value="F:chitin binding"/>
    <property type="evidence" value="ECO:0007669"/>
    <property type="project" value="InterPro"/>
</dbReference>